<evidence type="ECO:0000313" key="1">
    <source>
        <dbReference type="EMBL" id="KAJ6830174.1"/>
    </source>
</evidence>
<organism evidence="1 2">
    <name type="scientific">Iris pallida</name>
    <name type="common">Sweet iris</name>
    <dbReference type="NCBI Taxonomy" id="29817"/>
    <lineage>
        <taxon>Eukaryota</taxon>
        <taxon>Viridiplantae</taxon>
        <taxon>Streptophyta</taxon>
        <taxon>Embryophyta</taxon>
        <taxon>Tracheophyta</taxon>
        <taxon>Spermatophyta</taxon>
        <taxon>Magnoliopsida</taxon>
        <taxon>Liliopsida</taxon>
        <taxon>Asparagales</taxon>
        <taxon>Iridaceae</taxon>
        <taxon>Iridoideae</taxon>
        <taxon>Irideae</taxon>
        <taxon>Iris</taxon>
    </lineage>
</organism>
<reference evidence="1" key="2">
    <citation type="submission" date="2023-04" db="EMBL/GenBank/DDBJ databases">
        <authorList>
            <person name="Bruccoleri R.E."/>
            <person name="Oakeley E.J."/>
            <person name="Faust A.-M."/>
            <person name="Dessus-Babus S."/>
            <person name="Altorfer M."/>
            <person name="Burckhardt D."/>
            <person name="Oertli M."/>
            <person name="Naumann U."/>
            <person name="Petersen F."/>
            <person name="Wong J."/>
        </authorList>
    </citation>
    <scope>NUCLEOTIDE SEQUENCE</scope>
    <source>
        <strain evidence="1">GSM-AAB239-AS_SAM_17_03QT</strain>
        <tissue evidence="1">Leaf</tissue>
    </source>
</reference>
<accession>A0AAX6GNE1</accession>
<dbReference type="EMBL" id="JANAVB010017800">
    <property type="protein sequence ID" value="KAJ6830174.1"/>
    <property type="molecule type" value="Genomic_DNA"/>
</dbReference>
<name>A0AAX6GNE1_IRIPA</name>
<dbReference type="AlphaFoldDB" id="A0AAX6GNE1"/>
<comment type="caution">
    <text evidence="1">The sequence shown here is derived from an EMBL/GenBank/DDBJ whole genome shotgun (WGS) entry which is preliminary data.</text>
</comment>
<reference evidence="1" key="1">
    <citation type="journal article" date="2023" name="GigaByte">
        <title>Genome assembly of the bearded iris, Iris pallida Lam.</title>
        <authorList>
            <person name="Bruccoleri R.E."/>
            <person name="Oakeley E.J."/>
            <person name="Faust A.M.E."/>
            <person name="Altorfer M."/>
            <person name="Dessus-Babus S."/>
            <person name="Burckhardt D."/>
            <person name="Oertli M."/>
            <person name="Naumann U."/>
            <person name="Petersen F."/>
            <person name="Wong J."/>
        </authorList>
    </citation>
    <scope>NUCLEOTIDE SEQUENCE</scope>
    <source>
        <strain evidence="1">GSM-AAB239-AS_SAM_17_03QT</strain>
    </source>
</reference>
<protein>
    <submittedName>
        <fullName evidence="1">Uncharacterized protein</fullName>
    </submittedName>
</protein>
<proteinExistence type="predicted"/>
<keyword evidence="2" id="KW-1185">Reference proteome</keyword>
<sequence length="90" mass="10060">MSTTCLLKCHNRGVVVIWTREAVSDFLRSCLPFRIMFGSVVSSQLLPCPLLCCKYRHEFLIKSVLVELVGLVGLQGTDLLCLSFHLCPGF</sequence>
<evidence type="ECO:0000313" key="2">
    <source>
        <dbReference type="Proteomes" id="UP001140949"/>
    </source>
</evidence>
<gene>
    <name evidence="1" type="ORF">M6B38_355170</name>
</gene>
<dbReference type="Proteomes" id="UP001140949">
    <property type="component" value="Unassembled WGS sequence"/>
</dbReference>